<accession>A0A9N8VD31</accession>
<dbReference type="NCBIfam" id="TIGR01126">
    <property type="entry name" value="pdi_dom"/>
    <property type="match status" value="1"/>
</dbReference>
<feature type="transmembrane region" description="Helical" evidence="10">
    <location>
        <begin position="530"/>
        <end position="547"/>
    </location>
</feature>
<dbReference type="InterPro" id="IPR036249">
    <property type="entry name" value="Thioredoxin-like_sf"/>
</dbReference>
<evidence type="ECO:0000256" key="3">
    <source>
        <dbReference type="ARBA" id="ARBA00022692"/>
    </source>
</evidence>
<evidence type="ECO:0000313" key="13">
    <source>
        <dbReference type="Proteomes" id="UP000789706"/>
    </source>
</evidence>
<dbReference type="InterPro" id="IPR052250">
    <property type="entry name" value="PDI_TMX3"/>
</dbReference>
<evidence type="ECO:0000259" key="11">
    <source>
        <dbReference type="PROSITE" id="PS51352"/>
    </source>
</evidence>
<comment type="similarity">
    <text evidence="2 9">Belongs to the protein disulfide isomerase family.</text>
</comment>
<evidence type="ECO:0000256" key="6">
    <source>
        <dbReference type="ARBA" id="ARBA00022989"/>
    </source>
</evidence>
<dbReference type="Pfam" id="PF13848">
    <property type="entry name" value="Thioredoxin_6"/>
    <property type="match status" value="1"/>
</dbReference>
<keyword evidence="7 10" id="KW-0472">Membrane</keyword>
<evidence type="ECO:0000256" key="9">
    <source>
        <dbReference type="RuleBase" id="RU004208"/>
    </source>
</evidence>
<dbReference type="InterPro" id="IPR013766">
    <property type="entry name" value="Thioredoxin_domain"/>
</dbReference>
<dbReference type="OrthoDB" id="427280at2759"/>
<feature type="domain" description="Thioredoxin" evidence="11">
    <location>
        <begin position="134"/>
        <end position="276"/>
    </location>
</feature>
<protein>
    <submittedName>
        <fullName evidence="12">11807_t:CDS:1</fullName>
    </submittedName>
</protein>
<reference evidence="12" key="1">
    <citation type="submission" date="2021-06" db="EMBL/GenBank/DDBJ databases">
        <authorList>
            <person name="Kallberg Y."/>
            <person name="Tangrot J."/>
            <person name="Rosling A."/>
        </authorList>
    </citation>
    <scope>NUCLEOTIDE SEQUENCE</scope>
    <source>
        <strain evidence="12">AZ414A</strain>
    </source>
</reference>
<keyword evidence="6 10" id="KW-1133">Transmembrane helix</keyword>
<dbReference type="GO" id="GO:0005789">
    <property type="term" value="C:endoplasmic reticulum membrane"/>
    <property type="evidence" value="ECO:0007669"/>
    <property type="project" value="UniProtKB-SubCell"/>
</dbReference>
<dbReference type="Proteomes" id="UP000789706">
    <property type="component" value="Unassembled WGS sequence"/>
</dbReference>
<dbReference type="PROSITE" id="PS00194">
    <property type="entry name" value="THIOREDOXIN_1"/>
    <property type="match status" value="1"/>
</dbReference>
<dbReference type="SUPFAM" id="SSF52833">
    <property type="entry name" value="Thioredoxin-like"/>
    <property type="match status" value="4"/>
</dbReference>
<dbReference type="PANTHER" id="PTHR46426">
    <property type="entry name" value="PROTEIN DISULFIDE-ISOMERASE TMX3"/>
    <property type="match status" value="1"/>
</dbReference>
<name>A0A9N8VD31_9GLOM</name>
<feature type="domain" description="Thioredoxin" evidence="11">
    <location>
        <begin position="7"/>
        <end position="131"/>
    </location>
</feature>
<evidence type="ECO:0000256" key="7">
    <source>
        <dbReference type="ARBA" id="ARBA00023136"/>
    </source>
</evidence>
<dbReference type="PRINTS" id="PR00421">
    <property type="entry name" value="THIOREDOXIN"/>
</dbReference>
<comment type="subcellular location">
    <subcellularLocation>
        <location evidence="1">Endoplasmic reticulum membrane</location>
        <topology evidence="1">Single-pass membrane protein</topology>
    </subcellularLocation>
</comment>
<evidence type="ECO:0000256" key="5">
    <source>
        <dbReference type="ARBA" id="ARBA00022737"/>
    </source>
</evidence>
<dbReference type="PROSITE" id="PS51352">
    <property type="entry name" value="THIOREDOXIN_2"/>
    <property type="match status" value="2"/>
</dbReference>
<dbReference type="CDD" id="cd02961">
    <property type="entry name" value="PDI_a_family"/>
    <property type="match status" value="1"/>
</dbReference>
<evidence type="ECO:0000256" key="1">
    <source>
        <dbReference type="ARBA" id="ARBA00004389"/>
    </source>
</evidence>
<dbReference type="InterPro" id="IPR005788">
    <property type="entry name" value="PDI_thioredoxin-like_dom"/>
</dbReference>
<dbReference type="AlphaFoldDB" id="A0A9N8VD31"/>
<dbReference type="Gene3D" id="3.40.30.10">
    <property type="entry name" value="Glutaredoxin"/>
    <property type="match status" value="3"/>
</dbReference>
<evidence type="ECO:0000256" key="8">
    <source>
        <dbReference type="ARBA" id="ARBA00045246"/>
    </source>
</evidence>
<keyword evidence="13" id="KW-1185">Reference proteome</keyword>
<sequence>MSILVAEVLGSEVIVLGSKDFDKRIETGRWWDDLKSVTIKRFVKFYAPWCHHCKNLAPTWIKLAEEQGEYLGTKEFYIADVDCTLNGDVCDRNGVQGYPSLFLFDNGKKIKSYNENRSLGNLIKFSKAKAEELYTEPEPEPPENVVVPEEDIEIDLKTHEIDNSLVLPNPTGTVITLTNSNFDDLIGSGIWFIKFYAPWCGHCKKLAPTWEELGKVLKNKVNVGEVDCTTTQDLCKRFRIEGYPTLKLFQSADDKIDYKGSRKLQSLQEFAEKVTTVRITEITAEDLEEVKKNNDVFFIYYHDNSTPYKIMRTMKILSRYFFTVKFYSSKDKNLKSTLKIDKVPTLVAMKDGIYPASSIEDFNDRLELKDWIQTEKYPLVPAVTSENYEDILSGTRLVVLGILDPNQPQTFVTNQNLMKEVAKIYHQQAKERLSGDDKHVIFAWLDGNKWSDYVYGVYGLSQNDLPKVIISDPTENKYYDTSRTGEKISFENKKQLLESIYDSKTGYLTGKSTLGIIEKTFDETIFNHPLISLSFFVLIGGILWRYCSPLTRSDYERDYDKFE</sequence>
<keyword evidence="5" id="KW-0677">Repeat</keyword>
<keyword evidence="4" id="KW-0732">Signal</keyword>
<keyword evidence="3 10" id="KW-0812">Transmembrane</keyword>
<evidence type="ECO:0000313" key="12">
    <source>
        <dbReference type="EMBL" id="CAG8451955.1"/>
    </source>
</evidence>
<evidence type="ECO:0000256" key="10">
    <source>
        <dbReference type="SAM" id="Phobius"/>
    </source>
</evidence>
<organism evidence="12 13">
    <name type="scientific">Diversispora eburnea</name>
    <dbReference type="NCBI Taxonomy" id="1213867"/>
    <lineage>
        <taxon>Eukaryota</taxon>
        <taxon>Fungi</taxon>
        <taxon>Fungi incertae sedis</taxon>
        <taxon>Mucoromycota</taxon>
        <taxon>Glomeromycotina</taxon>
        <taxon>Glomeromycetes</taxon>
        <taxon>Diversisporales</taxon>
        <taxon>Diversisporaceae</taxon>
        <taxon>Diversispora</taxon>
    </lineage>
</organism>
<dbReference type="InterPro" id="IPR017937">
    <property type="entry name" value="Thioredoxin_CS"/>
</dbReference>
<gene>
    <name evidence="12" type="ORF">DEBURN_LOCUS2191</name>
</gene>
<dbReference type="PANTHER" id="PTHR46426:SF1">
    <property type="entry name" value="PROTEIN DISULFIDE-ISOMERASE TMX3"/>
    <property type="match status" value="1"/>
</dbReference>
<dbReference type="Pfam" id="PF00085">
    <property type="entry name" value="Thioredoxin"/>
    <property type="match status" value="2"/>
</dbReference>
<comment type="caution">
    <text evidence="12">The sequence shown here is derived from an EMBL/GenBank/DDBJ whole genome shotgun (WGS) entry which is preliminary data.</text>
</comment>
<evidence type="ECO:0000256" key="4">
    <source>
        <dbReference type="ARBA" id="ARBA00022729"/>
    </source>
</evidence>
<dbReference type="GO" id="GO:0003756">
    <property type="term" value="F:protein disulfide isomerase activity"/>
    <property type="evidence" value="ECO:0007669"/>
    <property type="project" value="InterPro"/>
</dbReference>
<comment type="function">
    <text evidence="8">Probable disulfide isomerase, which participates in the folding of proteins containing disulfide bonds. May act as a dithiol oxidase. Acts as a regulator of endoplasmic reticulum-mitochondria contact sites via its ability to regulate redox signals.</text>
</comment>
<dbReference type="EMBL" id="CAJVPK010000114">
    <property type="protein sequence ID" value="CAG8451955.1"/>
    <property type="molecule type" value="Genomic_DNA"/>
</dbReference>
<evidence type="ECO:0000256" key="2">
    <source>
        <dbReference type="ARBA" id="ARBA00006347"/>
    </source>
</evidence>
<proteinExistence type="inferred from homology"/>